<name>A0ABN1XZU3_9PSEU</name>
<accession>A0ABN1XZU3</accession>
<dbReference type="RefSeq" id="WP_344023070.1">
    <property type="nucleotide sequence ID" value="NZ_BAAAJK010000011.1"/>
</dbReference>
<keyword evidence="1" id="KW-0472">Membrane</keyword>
<dbReference type="EMBL" id="BAAAJK010000011">
    <property type="protein sequence ID" value="GAA1390641.1"/>
    <property type="molecule type" value="Genomic_DNA"/>
</dbReference>
<protein>
    <submittedName>
        <fullName evidence="2">Uncharacterized protein</fullName>
    </submittedName>
</protein>
<dbReference type="Proteomes" id="UP001501414">
    <property type="component" value="Unassembled WGS sequence"/>
</dbReference>
<keyword evidence="1" id="KW-0812">Transmembrane</keyword>
<evidence type="ECO:0000313" key="2">
    <source>
        <dbReference type="EMBL" id="GAA1390641.1"/>
    </source>
</evidence>
<organism evidence="2 3">
    <name type="scientific">Pseudonocardia kongjuensis</name>
    <dbReference type="NCBI Taxonomy" id="102227"/>
    <lineage>
        <taxon>Bacteria</taxon>
        <taxon>Bacillati</taxon>
        <taxon>Actinomycetota</taxon>
        <taxon>Actinomycetes</taxon>
        <taxon>Pseudonocardiales</taxon>
        <taxon>Pseudonocardiaceae</taxon>
        <taxon>Pseudonocardia</taxon>
    </lineage>
</organism>
<keyword evidence="3" id="KW-1185">Reference proteome</keyword>
<evidence type="ECO:0000313" key="3">
    <source>
        <dbReference type="Proteomes" id="UP001501414"/>
    </source>
</evidence>
<feature type="transmembrane region" description="Helical" evidence="1">
    <location>
        <begin position="6"/>
        <end position="25"/>
    </location>
</feature>
<keyword evidence="1" id="KW-1133">Transmembrane helix</keyword>
<comment type="caution">
    <text evidence="2">The sequence shown here is derived from an EMBL/GenBank/DDBJ whole genome shotgun (WGS) entry which is preliminary data.</text>
</comment>
<sequence>MTTYLVAGGGILLMFWFALLIGTSLDTEGQRREWKRVAEQRRAAWEERQGERRPLEPDGLCLDCPLRR</sequence>
<reference evidence="2 3" key="1">
    <citation type="journal article" date="2019" name="Int. J. Syst. Evol. Microbiol.">
        <title>The Global Catalogue of Microorganisms (GCM) 10K type strain sequencing project: providing services to taxonomists for standard genome sequencing and annotation.</title>
        <authorList>
            <consortium name="The Broad Institute Genomics Platform"/>
            <consortium name="The Broad Institute Genome Sequencing Center for Infectious Disease"/>
            <person name="Wu L."/>
            <person name="Ma J."/>
        </authorList>
    </citation>
    <scope>NUCLEOTIDE SEQUENCE [LARGE SCALE GENOMIC DNA]</scope>
    <source>
        <strain evidence="2 3">JCM 11896</strain>
    </source>
</reference>
<evidence type="ECO:0000256" key="1">
    <source>
        <dbReference type="SAM" id="Phobius"/>
    </source>
</evidence>
<gene>
    <name evidence="2" type="ORF">GCM10009613_31690</name>
</gene>
<proteinExistence type="predicted"/>